<name>A0A1G9IT14_9ACTN</name>
<proteinExistence type="predicted"/>
<evidence type="ECO:0000313" key="1">
    <source>
        <dbReference type="EMBL" id="SDL28448.1"/>
    </source>
</evidence>
<dbReference type="EMBL" id="FNFF01000025">
    <property type="protein sequence ID" value="SDL28448.1"/>
    <property type="molecule type" value="Genomic_DNA"/>
</dbReference>
<dbReference type="Proteomes" id="UP000199155">
    <property type="component" value="Unassembled WGS sequence"/>
</dbReference>
<sequence>MSTVTPMRLAITDQLDRALWRERTYNVPDAERRTCDEHSDWRDKCAHLHKEAA</sequence>
<accession>A0A1G9IT14</accession>
<gene>
    <name evidence="1" type="ORF">SAMN05421806_12558</name>
</gene>
<organism evidence="1 2">
    <name type="scientific">Streptomyces indicus</name>
    <dbReference type="NCBI Taxonomy" id="417292"/>
    <lineage>
        <taxon>Bacteria</taxon>
        <taxon>Bacillati</taxon>
        <taxon>Actinomycetota</taxon>
        <taxon>Actinomycetes</taxon>
        <taxon>Kitasatosporales</taxon>
        <taxon>Streptomycetaceae</taxon>
        <taxon>Streptomyces</taxon>
    </lineage>
</organism>
<dbReference type="RefSeq" id="WP_176953998.1">
    <property type="nucleotide sequence ID" value="NZ_FNFF01000025.1"/>
</dbReference>
<evidence type="ECO:0000313" key="2">
    <source>
        <dbReference type="Proteomes" id="UP000199155"/>
    </source>
</evidence>
<reference evidence="1 2" key="1">
    <citation type="submission" date="2016-10" db="EMBL/GenBank/DDBJ databases">
        <authorList>
            <person name="de Groot N.N."/>
        </authorList>
    </citation>
    <scope>NUCLEOTIDE SEQUENCE [LARGE SCALE GENOMIC DNA]</scope>
    <source>
        <strain evidence="1 2">CGMCC 4.5727</strain>
    </source>
</reference>
<protein>
    <submittedName>
        <fullName evidence="1">Uncharacterized protein</fullName>
    </submittedName>
</protein>
<dbReference type="STRING" id="417292.SAMN05421806_12558"/>
<dbReference type="AlphaFoldDB" id="A0A1G9IT14"/>
<keyword evidence="2" id="KW-1185">Reference proteome</keyword>